<sequence>MIRPTILQRIAIACLSLGTLHFGLSPAIAQPVPKICPSELKTLSKAIAKDLPSYLTRTYTRLGFKRQIITVSLPELEPLPLAKDRSPSPNDPQQVFFSVLERQPGKVETSQRAYWLFISDTKLGWRLSMAFTRISNAPPEDVSDGAIANAVSTWLKEHCTASNRS</sequence>
<comment type="caution">
    <text evidence="2">The sequence shown here is derived from an EMBL/GenBank/DDBJ whole genome shotgun (WGS) entry which is preliminary data.</text>
</comment>
<keyword evidence="3" id="KW-1185">Reference proteome</keyword>
<proteinExistence type="predicted"/>
<reference evidence="2" key="1">
    <citation type="submission" date="2024-01" db="EMBL/GenBank/DDBJ databases">
        <title>Bank of Algae and Cyanobacteria of the Azores (BACA) strain genomes.</title>
        <authorList>
            <person name="Luz R."/>
            <person name="Cordeiro R."/>
            <person name="Fonseca A."/>
            <person name="Goncalves V."/>
        </authorList>
    </citation>
    <scope>NUCLEOTIDE SEQUENCE</scope>
    <source>
        <strain evidence="2">BACA0141</strain>
    </source>
</reference>
<dbReference type="Proteomes" id="UP001333818">
    <property type="component" value="Unassembled WGS sequence"/>
</dbReference>
<feature type="chain" id="PRO_5043690272" evidence="1">
    <location>
        <begin position="30"/>
        <end position="165"/>
    </location>
</feature>
<accession>A0AAW9PZ36</accession>
<evidence type="ECO:0000313" key="3">
    <source>
        <dbReference type="Proteomes" id="UP001333818"/>
    </source>
</evidence>
<dbReference type="EMBL" id="JAZBJZ010000014">
    <property type="protein sequence ID" value="MEE3716198.1"/>
    <property type="molecule type" value="Genomic_DNA"/>
</dbReference>
<dbReference type="RefSeq" id="WP_330482625.1">
    <property type="nucleotide sequence ID" value="NZ_JAZBJZ010000014.1"/>
</dbReference>
<evidence type="ECO:0000256" key="1">
    <source>
        <dbReference type="SAM" id="SignalP"/>
    </source>
</evidence>
<evidence type="ECO:0000313" key="2">
    <source>
        <dbReference type="EMBL" id="MEE3716198.1"/>
    </source>
</evidence>
<protein>
    <submittedName>
        <fullName evidence="2">Uncharacterized protein</fullName>
    </submittedName>
</protein>
<gene>
    <name evidence="2" type="ORF">V2H45_05495</name>
</gene>
<keyword evidence="1" id="KW-0732">Signal</keyword>
<feature type="signal peptide" evidence="1">
    <location>
        <begin position="1"/>
        <end position="29"/>
    </location>
</feature>
<organism evidence="2 3">
    <name type="scientific">Tumidithrix elongata BACA0141</name>
    <dbReference type="NCBI Taxonomy" id="2716417"/>
    <lineage>
        <taxon>Bacteria</taxon>
        <taxon>Bacillati</taxon>
        <taxon>Cyanobacteriota</taxon>
        <taxon>Cyanophyceae</taxon>
        <taxon>Pseudanabaenales</taxon>
        <taxon>Pseudanabaenaceae</taxon>
        <taxon>Tumidithrix</taxon>
        <taxon>Tumidithrix elongata</taxon>
    </lineage>
</organism>
<name>A0AAW9PZ36_9CYAN</name>
<dbReference type="AlphaFoldDB" id="A0AAW9PZ36"/>